<comment type="caution">
    <text evidence="1">The sequence shown here is derived from an EMBL/GenBank/DDBJ whole genome shotgun (WGS) entry which is preliminary data.</text>
</comment>
<reference evidence="1" key="1">
    <citation type="submission" date="2019-09" db="EMBL/GenBank/DDBJ databases">
        <title>Characterisation of the sponge microbiome using genome-centric metagenomics.</title>
        <authorList>
            <person name="Engelberts J.P."/>
            <person name="Robbins S.J."/>
            <person name="De Goeij J.M."/>
            <person name="Aranda M."/>
            <person name="Bell S.C."/>
            <person name="Webster N.S."/>
        </authorList>
    </citation>
    <scope>NUCLEOTIDE SEQUENCE</scope>
    <source>
        <strain evidence="1">SB0662_bin_9</strain>
    </source>
</reference>
<sequence length="67" mass="7759">MNHLDQYVAREMYEERLKEAAAQRRARKVQRLRKPLVASPLRQWTARLLIGIGTRIQGPRPISPAPV</sequence>
<evidence type="ECO:0000313" key="1">
    <source>
        <dbReference type="EMBL" id="MYD90793.1"/>
    </source>
</evidence>
<name>A0A6B1DVV2_9CHLR</name>
<accession>A0A6B1DVV2</accession>
<organism evidence="1">
    <name type="scientific">Caldilineaceae bacterium SB0662_bin_9</name>
    <dbReference type="NCBI Taxonomy" id="2605258"/>
    <lineage>
        <taxon>Bacteria</taxon>
        <taxon>Bacillati</taxon>
        <taxon>Chloroflexota</taxon>
        <taxon>Caldilineae</taxon>
        <taxon>Caldilineales</taxon>
        <taxon>Caldilineaceae</taxon>
    </lineage>
</organism>
<proteinExistence type="predicted"/>
<dbReference type="EMBL" id="VXPY01000077">
    <property type="protein sequence ID" value="MYD90793.1"/>
    <property type="molecule type" value="Genomic_DNA"/>
</dbReference>
<protein>
    <submittedName>
        <fullName evidence="1">Uncharacterized protein</fullName>
    </submittedName>
</protein>
<dbReference type="AlphaFoldDB" id="A0A6B1DVV2"/>
<gene>
    <name evidence="1" type="ORF">F4Y08_10735</name>
</gene>